<evidence type="ECO:0000313" key="2">
    <source>
        <dbReference type="Proteomes" id="UP000466607"/>
    </source>
</evidence>
<sequence length="63" mass="7060">MSAMSIYDDLAESASFIAGRDAAREVRREGFGWSEDSGHRMCPSGLHPDDEAAWLNGWRSVWD</sequence>
<dbReference type="AlphaFoldDB" id="A0AAD1IPR5"/>
<gene>
    <name evidence="1" type="ORF">MLIT_46010</name>
</gene>
<name>A0AAD1IPR5_9MYCO</name>
<protein>
    <submittedName>
        <fullName evidence="1">Uncharacterized protein</fullName>
    </submittedName>
</protein>
<accession>A0AAD1IPR5</accession>
<evidence type="ECO:0000313" key="1">
    <source>
        <dbReference type="EMBL" id="BBY19009.1"/>
    </source>
</evidence>
<dbReference type="Proteomes" id="UP000466607">
    <property type="component" value="Chromosome"/>
</dbReference>
<dbReference type="EMBL" id="AP022586">
    <property type="protein sequence ID" value="BBY19009.1"/>
    <property type="molecule type" value="Genomic_DNA"/>
</dbReference>
<organism evidence="1 2">
    <name type="scientific">Mycolicibacterium litorale</name>
    <dbReference type="NCBI Taxonomy" id="758802"/>
    <lineage>
        <taxon>Bacteria</taxon>
        <taxon>Bacillati</taxon>
        <taxon>Actinomycetota</taxon>
        <taxon>Actinomycetes</taxon>
        <taxon>Mycobacteriales</taxon>
        <taxon>Mycobacteriaceae</taxon>
        <taxon>Mycolicibacterium</taxon>
    </lineage>
</organism>
<keyword evidence="2" id="KW-1185">Reference proteome</keyword>
<proteinExistence type="predicted"/>
<reference evidence="1 2" key="1">
    <citation type="journal article" date="2019" name="Emerg. Microbes Infect.">
        <title>Comprehensive subspecies identification of 175 nontuberculous mycobacteria species based on 7547 genomic profiles.</title>
        <authorList>
            <person name="Matsumoto Y."/>
            <person name="Kinjo T."/>
            <person name="Motooka D."/>
            <person name="Nabeya D."/>
            <person name="Jung N."/>
            <person name="Uechi K."/>
            <person name="Horii T."/>
            <person name="Iida T."/>
            <person name="Fujita J."/>
            <person name="Nakamura S."/>
        </authorList>
    </citation>
    <scope>NUCLEOTIDE SEQUENCE [LARGE SCALE GENOMIC DNA]</scope>
    <source>
        <strain evidence="1 2">JCM 17423</strain>
    </source>
</reference>